<feature type="domain" description="Immunoglobulin" evidence="7">
    <location>
        <begin position="27"/>
        <end position="125"/>
    </location>
</feature>
<accession>A0A5E4AQA3</accession>
<keyword evidence="5" id="KW-1279">T cell receptor</keyword>
<evidence type="ECO:0000256" key="4">
    <source>
        <dbReference type="ARBA" id="ARBA00023319"/>
    </source>
</evidence>
<name>A0A5E4AQA3_MARMO</name>
<organism evidence="9 10">
    <name type="scientific">Marmota monax</name>
    <name type="common">Woodchuck</name>
    <dbReference type="NCBI Taxonomy" id="9995"/>
    <lineage>
        <taxon>Eukaryota</taxon>
        <taxon>Metazoa</taxon>
        <taxon>Chordata</taxon>
        <taxon>Craniata</taxon>
        <taxon>Vertebrata</taxon>
        <taxon>Euteleostomi</taxon>
        <taxon>Mammalia</taxon>
        <taxon>Eutheria</taxon>
        <taxon>Euarchontoglires</taxon>
        <taxon>Glires</taxon>
        <taxon>Rodentia</taxon>
        <taxon>Sciuromorpha</taxon>
        <taxon>Sciuridae</taxon>
        <taxon>Xerinae</taxon>
        <taxon>Marmotini</taxon>
        <taxon>Marmota</taxon>
    </lineage>
</organism>
<evidence type="ECO:0000313" key="8">
    <source>
        <dbReference type="EMBL" id="KAF7487289.1"/>
    </source>
</evidence>
<dbReference type="InterPro" id="IPR003599">
    <property type="entry name" value="Ig_sub"/>
</dbReference>
<dbReference type="InterPro" id="IPR013783">
    <property type="entry name" value="Ig-like_fold"/>
</dbReference>
<reference evidence="9 10" key="1">
    <citation type="submission" date="2019-04" db="EMBL/GenBank/DDBJ databases">
        <authorList>
            <person name="Alioto T."/>
            <person name="Alioto T."/>
        </authorList>
    </citation>
    <scope>NUCLEOTIDE SEQUENCE [LARGE SCALE GENOMIC DNA]</scope>
</reference>
<dbReference type="Pfam" id="PF07686">
    <property type="entry name" value="V-set"/>
    <property type="match status" value="1"/>
</dbReference>
<dbReference type="GO" id="GO:0042101">
    <property type="term" value="C:T cell receptor complex"/>
    <property type="evidence" value="ECO:0007669"/>
    <property type="project" value="UniProtKB-KW"/>
</dbReference>
<dbReference type="EMBL" id="WJEC01000009">
    <property type="protein sequence ID" value="KAF7487289.1"/>
    <property type="molecule type" value="Genomic_DNA"/>
</dbReference>
<keyword evidence="10" id="KW-1185">Reference proteome</keyword>
<proteinExistence type="predicted"/>
<feature type="chain" id="PRO_5033478762" description="Immunoglobulin domain-containing protein" evidence="6">
    <location>
        <begin position="22"/>
        <end position="126"/>
    </location>
</feature>
<evidence type="ECO:0000256" key="6">
    <source>
        <dbReference type="SAM" id="SignalP"/>
    </source>
</evidence>
<keyword evidence="3" id="KW-1064">Adaptive immunity</keyword>
<keyword evidence="2" id="KW-0391">Immunity</keyword>
<dbReference type="InterPro" id="IPR013106">
    <property type="entry name" value="Ig_V-set"/>
</dbReference>
<dbReference type="GO" id="GO:0002250">
    <property type="term" value="P:adaptive immune response"/>
    <property type="evidence" value="ECO:0007669"/>
    <property type="project" value="UniProtKB-KW"/>
</dbReference>
<evidence type="ECO:0000256" key="5">
    <source>
        <dbReference type="ARBA" id="ARBA00043266"/>
    </source>
</evidence>
<dbReference type="InterPro" id="IPR036179">
    <property type="entry name" value="Ig-like_dom_sf"/>
</dbReference>
<evidence type="ECO:0000256" key="3">
    <source>
        <dbReference type="ARBA" id="ARBA00023130"/>
    </source>
</evidence>
<dbReference type="Proteomes" id="UP000662637">
    <property type="component" value="Unassembled WGS sequence"/>
</dbReference>
<evidence type="ECO:0000256" key="1">
    <source>
        <dbReference type="ARBA" id="ARBA00022729"/>
    </source>
</evidence>
<evidence type="ECO:0000313" key="10">
    <source>
        <dbReference type="Proteomes" id="UP000335636"/>
    </source>
</evidence>
<evidence type="ECO:0000259" key="7">
    <source>
        <dbReference type="SMART" id="SM00409"/>
    </source>
</evidence>
<protein>
    <recommendedName>
        <fullName evidence="7">Immunoglobulin domain-containing protein</fullName>
    </recommendedName>
</protein>
<keyword evidence="1 6" id="KW-0732">Signal</keyword>
<dbReference type="EMBL" id="CABDUW010000122">
    <property type="protein sequence ID" value="VTJ59528.1"/>
    <property type="molecule type" value="Genomic_DNA"/>
</dbReference>
<feature type="signal peptide" evidence="6">
    <location>
        <begin position="1"/>
        <end position="21"/>
    </location>
</feature>
<dbReference type="InterPro" id="IPR050413">
    <property type="entry name" value="TCR_beta_variable"/>
</dbReference>
<dbReference type="PANTHER" id="PTHR23268:SF28">
    <property type="entry name" value="T CELL RECEPTOR BETA VARIABLE 19"/>
    <property type="match status" value="1"/>
</dbReference>
<gene>
    <name evidence="8" type="ORF">GHT09_000228</name>
    <name evidence="9" type="ORF">MONAX_5E015301</name>
</gene>
<keyword evidence="4" id="KW-0393">Immunoglobulin domain</keyword>
<sequence>MCNHVLCWVVLCLLRAELMDGGITQTPKFLLRKEGQDVTLGCEQNSGHDAMYWYQQDPGLGLRLIYYSPFEKDVQEGDLAEGYGASREQKPSFPLTVTSAEEKHTSLYLCASSLAQWGTATSSLYR</sequence>
<evidence type="ECO:0000313" key="9">
    <source>
        <dbReference type="EMBL" id="VTJ59528.1"/>
    </source>
</evidence>
<dbReference type="AlphaFoldDB" id="A0A5E4AQA3"/>
<dbReference type="Proteomes" id="UP000335636">
    <property type="component" value="Unassembled WGS sequence"/>
</dbReference>
<dbReference type="SUPFAM" id="SSF48726">
    <property type="entry name" value="Immunoglobulin"/>
    <property type="match status" value="1"/>
</dbReference>
<evidence type="ECO:0000256" key="2">
    <source>
        <dbReference type="ARBA" id="ARBA00022859"/>
    </source>
</evidence>
<dbReference type="Gene3D" id="2.60.40.10">
    <property type="entry name" value="Immunoglobulins"/>
    <property type="match status" value="1"/>
</dbReference>
<reference evidence="8" key="2">
    <citation type="submission" date="2020-08" db="EMBL/GenBank/DDBJ databases">
        <authorList>
            <person name="Shumante A."/>
            <person name="Zimin A.V."/>
            <person name="Puiu D."/>
            <person name="Salzberg S.L."/>
        </authorList>
    </citation>
    <scope>NUCLEOTIDE SEQUENCE</scope>
    <source>
        <strain evidence="8">WC2-LM</strain>
        <tissue evidence="8">Liver</tissue>
    </source>
</reference>
<dbReference type="PANTHER" id="PTHR23268">
    <property type="entry name" value="T-CELL RECEPTOR BETA CHAIN"/>
    <property type="match status" value="1"/>
</dbReference>
<dbReference type="SMART" id="SM00409">
    <property type="entry name" value="IG"/>
    <property type="match status" value="1"/>
</dbReference>
<dbReference type="GO" id="GO:0007166">
    <property type="term" value="P:cell surface receptor signaling pathway"/>
    <property type="evidence" value="ECO:0007669"/>
    <property type="project" value="TreeGrafter"/>
</dbReference>